<dbReference type="PIRSF" id="PIRSF000443">
    <property type="entry name" value="Homoser_Ac_trans"/>
    <property type="match status" value="1"/>
</dbReference>
<dbReference type="GO" id="GO:0004414">
    <property type="term" value="F:homoserine O-acetyltransferase activity"/>
    <property type="evidence" value="ECO:0007669"/>
    <property type="project" value="UniProtKB-EC"/>
</dbReference>
<dbReference type="RefSeq" id="WP_309796366.1">
    <property type="nucleotide sequence ID" value="NZ_BAAAHY010000006.1"/>
</dbReference>
<comment type="caution">
    <text evidence="2">Lacks conserved residue(s) required for the propagation of feature annotation.</text>
</comment>
<dbReference type="PANTHER" id="PTHR32268:SF11">
    <property type="entry name" value="HOMOSERINE O-ACETYLTRANSFERASE"/>
    <property type="match status" value="1"/>
</dbReference>
<dbReference type="EMBL" id="JAVDQF010000001">
    <property type="protein sequence ID" value="MDR6268618.1"/>
    <property type="molecule type" value="Genomic_DNA"/>
</dbReference>
<comment type="subcellular location">
    <subcellularLocation>
        <location evidence="2">Cytoplasm</location>
    </subcellularLocation>
</comment>
<dbReference type="Pfam" id="PF00561">
    <property type="entry name" value="Abhydrolase_1"/>
    <property type="match status" value="1"/>
</dbReference>
<evidence type="ECO:0000313" key="5">
    <source>
        <dbReference type="EMBL" id="MDR6268618.1"/>
    </source>
</evidence>
<organism evidence="5 6">
    <name type="scientific">Arthrobacter russicus</name>
    <dbReference type="NCBI Taxonomy" id="172040"/>
    <lineage>
        <taxon>Bacteria</taxon>
        <taxon>Bacillati</taxon>
        <taxon>Actinomycetota</taxon>
        <taxon>Actinomycetes</taxon>
        <taxon>Micrococcales</taxon>
        <taxon>Micrococcaceae</taxon>
        <taxon>Arthrobacter</taxon>
    </lineage>
</organism>
<keyword evidence="1 2" id="KW-0808">Transferase</keyword>
<sequence length="385" mass="40765">MVTSDLETAAVPELPARQPAVARGDGLLRDRQIGNLGLESGLELPGVRIAYESWGRLNPDASNAVLIQHALTGSTHVARGDSDEAGWWDGLVGPGQAIDTERYFVVAANLLGGCYGSTGPSSIAPDGAPWGSRFPFVTLRDSVRAEARLADELGIGHWHAVVGGSMGGARALEWAVSYPERVRHAVVLASCAASTAEQIALAQAQVLAIEQDPDFRGGDYYDGPIPAAGLGLARRIAHISYRSEAELGQRFGRSAQPGEAPVSSRRGPGRGAQRYQVEGYLDHQAAKLVQRFDANSYIVLTEALMSHDVRRGRGDLHSALARAAGVGFTVAAVSSDRLYLPAQSEELAAALPEPTPVHRIASDVGHDAFLLEIAQISALLGEIFT</sequence>
<comment type="function">
    <text evidence="2">Transfers an acetyl group from acetyl-CoA to L-homoserine, forming acetyl-L-homoserine.</text>
</comment>
<protein>
    <recommendedName>
        <fullName evidence="2">Homoserine O-acetyltransferase</fullName>
        <shortName evidence="2">HAT</shortName>
        <ecNumber evidence="2">2.3.1.31</ecNumber>
    </recommendedName>
    <alternativeName>
        <fullName evidence="2">Homoserine transacetylase</fullName>
        <shortName evidence="2">HTA</shortName>
    </alternativeName>
</protein>
<keyword evidence="2" id="KW-0028">Amino-acid biosynthesis</keyword>
<comment type="pathway">
    <text evidence="2">Amino-acid biosynthesis; L-methionine biosynthesis via de novo pathway; O-acetyl-L-homoserine from L-homoserine: step 1/1.</text>
</comment>
<keyword evidence="6" id="KW-1185">Reference proteome</keyword>
<accession>A0ABU1J8B8</accession>
<keyword evidence="2 5" id="KW-0012">Acyltransferase</keyword>
<dbReference type="SUPFAM" id="SSF53474">
    <property type="entry name" value="alpha/beta-Hydrolases"/>
    <property type="match status" value="1"/>
</dbReference>
<comment type="subunit">
    <text evidence="2">Homodimer.</text>
</comment>
<evidence type="ECO:0000313" key="6">
    <source>
        <dbReference type="Proteomes" id="UP001185069"/>
    </source>
</evidence>
<comment type="similarity">
    <text evidence="2">Belongs to the AB hydrolase superfamily. MetX family.</text>
</comment>
<dbReference type="NCBIfam" id="TIGR01392">
    <property type="entry name" value="homoserO_Ac_trn"/>
    <property type="match status" value="1"/>
</dbReference>
<reference evidence="5 6" key="1">
    <citation type="submission" date="2023-07" db="EMBL/GenBank/DDBJ databases">
        <title>Sequencing the genomes of 1000 actinobacteria strains.</title>
        <authorList>
            <person name="Klenk H.-P."/>
        </authorList>
    </citation>
    <scope>NUCLEOTIDE SEQUENCE [LARGE SCALE GENOMIC DNA]</scope>
    <source>
        <strain evidence="5 6">DSM 14555</strain>
    </source>
</reference>
<feature type="active site" evidence="2">
    <location>
        <position position="336"/>
    </location>
</feature>
<dbReference type="HAMAP" id="MF_00296">
    <property type="entry name" value="MetX_acyltransf"/>
    <property type="match status" value="1"/>
</dbReference>
<dbReference type="InterPro" id="IPR029058">
    <property type="entry name" value="AB_hydrolase_fold"/>
</dbReference>
<feature type="binding site" evidence="2">
    <location>
        <position position="367"/>
    </location>
    <ligand>
        <name>substrate</name>
    </ligand>
</feature>
<evidence type="ECO:0000256" key="3">
    <source>
        <dbReference type="SAM" id="MobiDB-lite"/>
    </source>
</evidence>
<evidence type="ECO:0000256" key="1">
    <source>
        <dbReference type="ARBA" id="ARBA00022679"/>
    </source>
</evidence>
<dbReference type="PRINTS" id="PR00111">
    <property type="entry name" value="ABHYDROLASE"/>
</dbReference>
<evidence type="ECO:0000256" key="2">
    <source>
        <dbReference type="HAMAP-Rule" id="MF_00296"/>
    </source>
</evidence>
<keyword evidence="2" id="KW-0963">Cytoplasm</keyword>
<feature type="domain" description="AB hydrolase-1" evidence="4">
    <location>
        <begin position="63"/>
        <end position="371"/>
    </location>
</feature>
<comment type="caution">
    <text evidence="5">The sequence shown here is derived from an EMBL/GenBank/DDBJ whole genome shotgun (WGS) entry which is preliminary data.</text>
</comment>
<feature type="binding site" evidence="2">
    <location>
        <position position="234"/>
    </location>
    <ligand>
        <name>substrate</name>
    </ligand>
</feature>
<evidence type="ECO:0000259" key="4">
    <source>
        <dbReference type="Pfam" id="PF00561"/>
    </source>
</evidence>
<dbReference type="Gene3D" id="3.40.50.1820">
    <property type="entry name" value="alpha/beta hydrolase"/>
    <property type="match status" value="1"/>
</dbReference>
<proteinExistence type="inferred from homology"/>
<dbReference type="EC" id="2.3.1.31" evidence="2"/>
<dbReference type="NCBIfam" id="NF001209">
    <property type="entry name" value="PRK00175.1"/>
    <property type="match status" value="1"/>
</dbReference>
<comment type="catalytic activity">
    <reaction evidence="2">
        <text>L-homoserine + acetyl-CoA = O-acetyl-L-homoserine + CoA</text>
        <dbReference type="Rhea" id="RHEA:13701"/>
        <dbReference type="ChEBI" id="CHEBI:57287"/>
        <dbReference type="ChEBI" id="CHEBI:57288"/>
        <dbReference type="ChEBI" id="CHEBI:57476"/>
        <dbReference type="ChEBI" id="CHEBI:57716"/>
        <dbReference type="EC" id="2.3.1.31"/>
    </reaction>
</comment>
<name>A0ABU1J8B8_9MICC</name>
<gene>
    <name evidence="2" type="primary">metXA</name>
    <name evidence="5" type="ORF">JOE69_000856</name>
</gene>
<feature type="region of interest" description="Disordered" evidence="3">
    <location>
        <begin position="250"/>
        <end position="271"/>
    </location>
</feature>
<dbReference type="Gene3D" id="1.10.1740.110">
    <property type="match status" value="1"/>
</dbReference>
<dbReference type="InterPro" id="IPR008220">
    <property type="entry name" value="HAT_MetX-like"/>
</dbReference>
<feature type="active site" evidence="2">
    <location>
        <position position="366"/>
    </location>
</feature>
<dbReference type="PANTHER" id="PTHR32268">
    <property type="entry name" value="HOMOSERINE O-ACETYLTRANSFERASE"/>
    <property type="match status" value="1"/>
</dbReference>
<keyword evidence="2" id="KW-0486">Methionine biosynthesis</keyword>
<dbReference type="InterPro" id="IPR000073">
    <property type="entry name" value="AB_hydrolase_1"/>
</dbReference>
<dbReference type="Proteomes" id="UP001185069">
    <property type="component" value="Unassembled WGS sequence"/>
</dbReference>
<feature type="active site" description="Nucleophile" evidence="2">
    <location>
        <position position="165"/>
    </location>
</feature>